<reference evidence="1 2" key="1">
    <citation type="submission" date="2021-06" db="EMBL/GenBank/DDBJ databases">
        <title>Caerostris extrusa draft genome.</title>
        <authorList>
            <person name="Kono N."/>
            <person name="Arakawa K."/>
        </authorList>
    </citation>
    <scope>NUCLEOTIDE SEQUENCE [LARGE SCALE GENOMIC DNA]</scope>
</reference>
<keyword evidence="2" id="KW-1185">Reference proteome</keyword>
<proteinExistence type="predicted"/>
<evidence type="ECO:0000313" key="1">
    <source>
        <dbReference type="EMBL" id="GIX72737.1"/>
    </source>
</evidence>
<dbReference type="AlphaFoldDB" id="A0AAV4MKH4"/>
<comment type="caution">
    <text evidence="1">The sequence shown here is derived from an EMBL/GenBank/DDBJ whole genome shotgun (WGS) entry which is preliminary data.</text>
</comment>
<accession>A0AAV4MKH4</accession>
<protein>
    <submittedName>
        <fullName evidence="1">Uncharacterized protein</fullName>
    </submittedName>
</protein>
<dbReference type="Proteomes" id="UP001054945">
    <property type="component" value="Unassembled WGS sequence"/>
</dbReference>
<evidence type="ECO:0000313" key="2">
    <source>
        <dbReference type="Proteomes" id="UP001054945"/>
    </source>
</evidence>
<dbReference type="EMBL" id="BPLR01019874">
    <property type="protein sequence ID" value="GIX72737.1"/>
    <property type="molecule type" value="Genomic_DNA"/>
</dbReference>
<gene>
    <name evidence="1" type="primary">AVEN_78075_1</name>
    <name evidence="1" type="ORF">CEXT_371461</name>
</gene>
<name>A0AAV4MKH4_CAEEX</name>
<organism evidence="1 2">
    <name type="scientific">Caerostris extrusa</name>
    <name type="common">Bark spider</name>
    <name type="synonym">Caerostris bankana</name>
    <dbReference type="NCBI Taxonomy" id="172846"/>
    <lineage>
        <taxon>Eukaryota</taxon>
        <taxon>Metazoa</taxon>
        <taxon>Ecdysozoa</taxon>
        <taxon>Arthropoda</taxon>
        <taxon>Chelicerata</taxon>
        <taxon>Arachnida</taxon>
        <taxon>Araneae</taxon>
        <taxon>Araneomorphae</taxon>
        <taxon>Entelegynae</taxon>
        <taxon>Araneoidea</taxon>
        <taxon>Araneidae</taxon>
        <taxon>Caerostris</taxon>
    </lineage>
</organism>
<sequence>MNIEITKIHMLTIRYKRHCQTQPSQNFSGDGEASVILNESSYCEGNHDFKSKKRKTSLSKSVQDMNLKGDGFVVPSTGNSAKRKMTRVPSQDDLWKSIQTNYTFLMADDLIAECQETRKELYLPPHRLQFCKNNVDSTQSHQILNFEDFLEKFNEIHDILHPCKHQHLTLSENEYEKLYSQCQYFKEQASLLKTHASRFKR</sequence>